<feature type="repeat" description="RCC1" evidence="2">
    <location>
        <begin position="212"/>
        <end position="266"/>
    </location>
</feature>
<gene>
    <name evidence="5" type="ORF">DCAF_LOCUS24600</name>
</gene>
<dbReference type="EMBL" id="CAWUPB010001194">
    <property type="protein sequence ID" value="CAK7353186.1"/>
    <property type="molecule type" value="Genomic_DNA"/>
</dbReference>
<dbReference type="Pfam" id="PF13540">
    <property type="entry name" value="RCC1_2"/>
    <property type="match status" value="1"/>
</dbReference>
<keyword evidence="6" id="KW-1185">Reference proteome</keyword>
<dbReference type="PRINTS" id="PR00633">
    <property type="entry name" value="RCCNDNSATION"/>
</dbReference>
<feature type="domain" description="RCC1-like" evidence="4">
    <location>
        <begin position="8"/>
        <end position="339"/>
    </location>
</feature>
<organism evidence="5 6">
    <name type="scientific">Dovyalis caffra</name>
    <dbReference type="NCBI Taxonomy" id="77055"/>
    <lineage>
        <taxon>Eukaryota</taxon>
        <taxon>Viridiplantae</taxon>
        <taxon>Streptophyta</taxon>
        <taxon>Embryophyta</taxon>
        <taxon>Tracheophyta</taxon>
        <taxon>Spermatophyta</taxon>
        <taxon>Magnoliopsida</taxon>
        <taxon>eudicotyledons</taxon>
        <taxon>Gunneridae</taxon>
        <taxon>Pentapetalae</taxon>
        <taxon>rosids</taxon>
        <taxon>fabids</taxon>
        <taxon>Malpighiales</taxon>
        <taxon>Salicaceae</taxon>
        <taxon>Flacourtieae</taxon>
        <taxon>Dovyalis</taxon>
    </lineage>
</organism>
<evidence type="ECO:0000259" key="4">
    <source>
        <dbReference type="Pfam" id="PF25390"/>
    </source>
</evidence>
<evidence type="ECO:0000256" key="3">
    <source>
        <dbReference type="SAM" id="MobiDB-lite"/>
    </source>
</evidence>
<feature type="repeat" description="RCC1" evidence="2">
    <location>
        <begin position="275"/>
        <end position="326"/>
    </location>
</feature>
<dbReference type="InterPro" id="IPR009091">
    <property type="entry name" value="RCC1/BLIP-II"/>
</dbReference>
<dbReference type="InterPro" id="IPR051210">
    <property type="entry name" value="Ub_ligase/GEF_domain"/>
</dbReference>
<dbReference type="InterPro" id="IPR058923">
    <property type="entry name" value="RCC1-like_dom"/>
</dbReference>
<feature type="compositionally biased region" description="Polar residues" evidence="3">
    <location>
        <begin position="430"/>
        <end position="442"/>
    </location>
</feature>
<accession>A0AAV1SK40</accession>
<feature type="repeat" description="RCC1" evidence="2">
    <location>
        <begin position="149"/>
        <end position="203"/>
    </location>
</feature>
<dbReference type="Gene3D" id="2.130.10.30">
    <property type="entry name" value="Regulator of chromosome condensation 1/beta-lactamase-inhibitor protein II"/>
    <property type="match status" value="2"/>
</dbReference>
<evidence type="ECO:0000313" key="6">
    <source>
        <dbReference type="Proteomes" id="UP001314170"/>
    </source>
</evidence>
<dbReference type="InterPro" id="IPR000408">
    <property type="entry name" value="Reg_chr_condens"/>
</dbReference>
<proteinExistence type="predicted"/>
<dbReference type="SUPFAM" id="SSF50985">
    <property type="entry name" value="RCC1/BLIP-II"/>
    <property type="match status" value="1"/>
</dbReference>
<dbReference type="Pfam" id="PF25390">
    <property type="entry name" value="WD40_RLD"/>
    <property type="match status" value="1"/>
</dbReference>
<evidence type="ECO:0000256" key="1">
    <source>
        <dbReference type="ARBA" id="ARBA00022737"/>
    </source>
</evidence>
<comment type="caution">
    <text evidence="5">The sequence shown here is derived from an EMBL/GenBank/DDBJ whole genome shotgun (WGS) entry which is preliminary data.</text>
</comment>
<dbReference type="PANTHER" id="PTHR22870">
    <property type="entry name" value="REGULATOR OF CHROMOSOME CONDENSATION"/>
    <property type="match status" value="1"/>
</dbReference>
<dbReference type="PROSITE" id="PS00626">
    <property type="entry name" value="RCC1_2"/>
    <property type="match status" value="1"/>
</dbReference>
<name>A0AAV1SK40_9ROSI</name>
<sequence>MEGNTAPSGKVVSVAAGEAHTLVLTGDGFVYSWGRGMFGRLGTGSEVDELFPVKLKFETCEEKIIKFVGVAAGAYHSLALADNGSVCHMDGQLGVSGENYSMPHLMEQFLELGSPVSLIDQSESKSKGPLKICSIKAGGMMSLAIDDHGALWMWGYCPQRSNINESSLSFESSFTPIPVRDFHGHTVVKVACGSEHVVALVSAGETYKGEDLVCYSWGSNSHGQLGLGDRESRVHPEIVEMFNQDSSWDVYEVVCGAYHTALLSRKKRPNDTFESVCWTFGLGDNGQLGHGTTQSVLKPEPVKELPQVCLISVDCGLFHTSVVSSVGDVWSWGMEKGLGLCPDASFTGTDAGDASSPRLMSGYGVDGPIFRNPIQVACGAAHTVLVANDGYKLWSWGRGRSGVLGNGKTMDCFTPSAVLWPPLTEDFKQPESNTVSEENNGSKGVEETNKRLSLAMEEIKLLQSKLSIMEQYAGVLHGLVFGRPFTYQDVPISLQNSGNFDIAKEWESILESADHSKLVRLELFYRDLRASVKDKIMKRRIQEIVKECLPSSSTAK</sequence>
<dbReference type="PANTHER" id="PTHR22870:SF155">
    <property type="entry name" value="E3 UBIQUITIN-PROTEIN LIGASE HERC1-RELATED"/>
    <property type="match status" value="1"/>
</dbReference>
<reference evidence="5 6" key="1">
    <citation type="submission" date="2024-01" db="EMBL/GenBank/DDBJ databases">
        <authorList>
            <person name="Waweru B."/>
        </authorList>
    </citation>
    <scope>NUCLEOTIDE SEQUENCE [LARGE SCALE GENOMIC DNA]</scope>
</reference>
<dbReference type="AlphaFoldDB" id="A0AAV1SK40"/>
<evidence type="ECO:0000313" key="5">
    <source>
        <dbReference type="EMBL" id="CAK7353186.1"/>
    </source>
</evidence>
<evidence type="ECO:0000256" key="2">
    <source>
        <dbReference type="PROSITE-ProRule" id="PRU00235"/>
    </source>
</evidence>
<feature type="repeat" description="RCC1" evidence="2">
    <location>
        <begin position="28"/>
        <end position="83"/>
    </location>
</feature>
<dbReference type="PROSITE" id="PS50012">
    <property type="entry name" value="RCC1_3"/>
    <property type="match status" value="5"/>
</dbReference>
<protein>
    <recommendedName>
        <fullName evidence="4">RCC1-like domain-containing protein</fullName>
    </recommendedName>
</protein>
<feature type="region of interest" description="Disordered" evidence="3">
    <location>
        <begin position="428"/>
        <end position="448"/>
    </location>
</feature>
<keyword evidence="1" id="KW-0677">Repeat</keyword>
<feature type="repeat" description="RCC1" evidence="2">
    <location>
        <begin position="327"/>
        <end position="389"/>
    </location>
</feature>
<dbReference type="Proteomes" id="UP001314170">
    <property type="component" value="Unassembled WGS sequence"/>
</dbReference>